<name>A0A7N0UPK6_KALFE</name>
<keyword evidence="2" id="KW-1185">Reference proteome</keyword>
<evidence type="ECO:0000313" key="2">
    <source>
        <dbReference type="Proteomes" id="UP000594263"/>
    </source>
</evidence>
<proteinExistence type="predicted"/>
<protein>
    <submittedName>
        <fullName evidence="1">Uncharacterized protein</fullName>
    </submittedName>
</protein>
<dbReference type="AlphaFoldDB" id="A0A7N0UPK6"/>
<organism evidence="1 2">
    <name type="scientific">Kalanchoe fedtschenkoi</name>
    <name type="common">Lavender scallops</name>
    <name type="synonym">South American air plant</name>
    <dbReference type="NCBI Taxonomy" id="63787"/>
    <lineage>
        <taxon>Eukaryota</taxon>
        <taxon>Viridiplantae</taxon>
        <taxon>Streptophyta</taxon>
        <taxon>Embryophyta</taxon>
        <taxon>Tracheophyta</taxon>
        <taxon>Spermatophyta</taxon>
        <taxon>Magnoliopsida</taxon>
        <taxon>eudicotyledons</taxon>
        <taxon>Gunneridae</taxon>
        <taxon>Pentapetalae</taxon>
        <taxon>Saxifragales</taxon>
        <taxon>Crassulaceae</taxon>
        <taxon>Kalanchoe</taxon>
    </lineage>
</organism>
<dbReference type="Gramene" id="Kaladp0076s0240.1.v1.1">
    <property type="protein sequence ID" value="Kaladp0076s0240.1.v1.1"/>
    <property type="gene ID" value="Kaladp0076s0240.v1.1"/>
</dbReference>
<evidence type="ECO:0000313" key="1">
    <source>
        <dbReference type="EnsemblPlants" id="Kaladp0076s0240.1.v1.1"/>
    </source>
</evidence>
<accession>A0A7N0UPK6</accession>
<dbReference type="Proteomes" id="UP000594263">
    <property type="component" value="Unplaced"/>
</dbReference>
<dbReference type="EnsemblPlants" id="Kaladp0076s0240.1.v1.1">
    <property type="protein sequence ID" value="Kaladp0076s0240.1.v1.1"/>
    <property type="gene ID" value="Kaladp0076s0240.v1.1"/>
</dbReference>
<sequence>MASFATDGFRFTHTENRRSLRNCASNNRFTAQARTSPPTLPPPLLSGETVACEEDGIETQIEDLEGETQVLDGGREMCVRDQVLMANLEGETQVVDDLRDGLEMDVGNVGGETQVWDDFGGQTQVDDTEYGYDMELINLGAETEVQDDEDCVRNVCSQFLRSGVDFDLAGGGGTSNESGIVKGVFCDSSTSLVNEKKQGQSYGKPLDQDSNYVSATPPTTVDLDLGACSNKLFLFIYLTHFICWLHQMIHFV</sequence>
<reference evidence="1" key="1">
    <citation type="submission" date="2021-01" db="UniProtKB">
        <authorList>
            <consortium name="EnsemblPlants"/>
        </authorList>
    </citation>
    <scope>IDENTIFICATION</scope>
</reference>